<proteinExistence type="predicted"/>
<dbReference type="EMBL" id="FXAF01000011">
    <property type="protein sequence ID" value="SMF65615.1"/>
    <property type="molecule type" value="Genomic_DNA"/>
</dbReference>
<dbReference type="SUPFAM" id="SSF53335">
    <property type="entry name" value="S-adenosyl-L-methionine-dependent methyltransferases"/>
    <property type="match status" value="1"/>
</dbReference>
<evidence type="ECO:0008006" key="4">
    <source>
        <dbReference type="Google" id="ProtNLM"/>
    </source>
</evidence>
<accession>A0A1X7G9K8</accession>
<name>A0A1X7G9K8_9HYPH</name>
<dbReference type="InterPro" id="IPR029063">
    <property type="entry name" value="SAM-dependent_MTases_sf"/>
</dbReference>
<keyword evidence="3" id="KW-1185">Reference proteome</keyword>
<dbReference type="AlphaFoldDB" id="A0A1X7G9K8"/>
<dbReference type="RefSeq" id="WP_085424091.1">
    <property type="nucleotide sequence ID" value="NZ_FXAF01000011.1"/>
</dbReference>
<gene>
    <name evidence="2" type="ORF">SAMN02982989_3382</name>
</gene>
<reference evidence="3" key="1">
    <citation type="submission" date="2017-04" db="EMBL/GenBank/DDBJ databases">
        <authorList>
            <person name="Varghese N."/>
            <person name="Submissions S."/>
        </authorList>
    </citation>
    <scope>NUCLEOTIDE SEQUENCE [LARGE SCALE GENOMIC DNA]</scope>
    <source>
        <strain evidence="3">B4P</strain>
    </source>
</reference>
<protein>
    <recommendedName>
        <fullName evidence="4">Methyltransferase</fullName>
    </recommendedName>
</protein>
<organism evidence="2 3">
    <name type="scientific">Xaviernesmea oryzae</name>
    <dbReference type="NCBI Taxonomy" id="464029"/>
    <lineage>
        <taxon>Bacteria</taxon>
        <taxon>Pseudomonadati</taxon>
        <taxon>Pseudomonadota</taxon>
        <taxon>Alphaproteobacteria</taxon>
        <taxon>Hyphomicrobiales</taxon>
        <taxon>Rhizobiaceae</taxon>
        <taxon>Rhizobium/Agrobacterium group</taxon>
        <taxon>Xaviernesmea</taxon>
    </lineage>
</organism>
<dbReference type="OrthoDB" id="1079385at2"/>
<dbReference type="Proteomes" id="UP000192903">
    <property type="component" value="Unassembled WGS sequence"/>
</dbReference>
<evidence type="ECO:0000313" key="2">
    <source>
        <dbReference type="EMBL" id="SMF65615.1"/>
    </source>
</evidence>
<evidence type="ECO:0000313" key="3">
    <source>
        <dbReference type="Proteomes" id="UP000192903"/>
    </source>
</evidence>
<evidence type="ECO:0000256" key="1">
    <source>
        <dbReference type="SAM" id="MobiDB-lite"/>
    </source>
</evidence>
<feature type="region of interest" description="Disordered" evidence="1">
    <location>
        <begin position="1"/>
        <end position="20"/>
    </location>
</feature>
<sequence>MQNTSHAVMAQRFEPKDSADDFPTPPWATRALIEHVLGPNRVRELSCLEPACGRGYMARPLAEYFSKVDAADAYPYGFAPLRDFLTFPYEALSHDWVITNPPFRLAEEFVQRAMTVARSGVAILARTVFLESVGRYESIFKECPPTVFAQFSERVPMVKGRVDAKASTATGYAWFVWEKGNASSRLAWVPPCRRSLERPGDYL</sequence>
<dbReference type="Gene3D" id="3.40.50.150">
    <property type="entry name" value="Vaccinia Virus protein VP39"/>
    <property type="match status" value="1"/>
</dbReference>
<dbReference type="STRING" id="464029.SAMN02982989_3382"/>